<feature type="transmembrane region" description="Helical" evidence="1">
    <location>
        <begin position="74"/>
        <end position="96"/>
    </location>
</feature>
<evidence type="ECO:0008006" key="4">
    <source>
        <dbReference type="Google" id="ProtNLM"/>
    </source>
</evidence>
<name>A0A3S9MZ18_9FLAO</name>
<dbReference type="KEGG" id="noj:EJ995_09695"/>
<proteinExistence type="predicted"/>
<dbReference type="AlphaFoldDB" id="A0A3S9MZ18"/>
<organism evidence="2 3">
    <name type="scientific">Nonlabens ponticola</name>
    <dbReference type="NCBI Taxonomy" id="2496866"/>
    <lineage>
        <taxon>Bacteria</taxon>
        <taxon>Pseudomonadati</taxon>
        <taxon>Bacteroidota</taxon>
        <taxon>Flavobacteriia</taxon>
        <taxon>Flavobacteriales</taxon>
        <taxon>Flavobacteriaceae</taxon>
        <taxon>Nonlabens</taxon>
    </lineage>
</organism>
<gene>
    <name evidence="2" type="ORF">EJ995_09695</name>
</gene>
<feature type="transmembrane region" description="Helical" evidence="1">
    <location>
        <begin position="12"/>
        <end position="38"/>
    </location>
</feature>
<keyword evidence="1" id="KW-1133">Transmembrane helix</keyword>
<dbReference type="EMBL" id="CP034549">
    <property type="protein sequence ID" value="AZQ44501.1"/>
    <property type="molecule type" value="Genomic_DNA"/>
</dbReference>
<dbReference type="Proteomes" id="UP000279600">
    <property type="component" value="Chromosome"/>
</dbReference>
<protein>
    <recommendedName>
        <fullName evidence="4">DUF4870 domain-containing protein</fullName>
    </recommendedName>
</protein>
<evidence type="ECO:0000256" key="1">
    <source>
        <dbReference type="SAM" id="Phobius"/>
    </source>
</evidence>
<keyword evidence="3" id="KW-1185">Reference proteome</keyword>
<sequence>MTNQTDGKLLALLAYASALFLYLHLVIFLAFLGTFILLNMGRNREFVAFHHRQMFGIGLIAILVNSLANVVPNGWIALLFITGVVMIAAIGFLAAIKNLKTPLPYIGEKFQQWFKFIQ</sequence>
<reference evidence="2 3" key="1">
    <citation type="submission" date="2018-12" db="EMBL/GenBank/DDBJ databases">
        <title>Complete genome of Nonlabens sp. MJ115.</title>
        <authorList>
            <person name="Choi H.S."/>
            <person name="Jung J."/>
        </authorList>
    </citation>
    <scope>NUCLEOTIDE SEQUENCE [LARGE SCALE GENOMIC DNA]</scope>
    <source>
        <strain evidence="2 3">MJ115</strain>
    </source>
</reference>
<evidence type="ECO:0000313" key="3">
    <source>
        <dbReference type="Proteomes" id="UP000279600"/>
    </source>
</evidence>
<keyword evidence="1" id="KW-0812">Transmembrane</keyword>
<accession>A0A3S9MZ18</accession>
<dbReference type="OrthoDB" id="6400719at2"/>
<dbReference type="RefSeq" id="WP_126448000.1">
    <property type="nucleotide sequence ID" value="NZ_CP034549.1"/>
</dbReference>
<feature type="transmembrane region" description="Helical" evidence="1">
    <location>
        <begin position="50"/>
        <end position="68"/>
    </location>
</feature>
<evidence type="ECO:0000313" key="2">
    <source>
        <dbReference type="EMBL" id="AZQ44501.1"/>
    </source>
</evidence>
<keyword evidence="1" id="KW-0472">Membrane</keyword>